<protein>
    <recommendedName>
        <fullName evidence="11">AAA+ ATPase domain-containing protein</fullName>
    </recommendedName>
</protein>
<dbReference type="Proteomes" id="UP001054252">
    <property type="component" value="Unassembled WGS sequence"/>
</dbReference>
<feature type="domain" description="Disease resistance protein At4g27190-like leucine-rich repeats" evidence="8">
    <location>
        <begin position="1455"/>
        <end position="1555"/>
    </location>
</feature>
<dbReference type="EMBL" id="BPVZ01000077">
    <property type="protein sequence ID" value="GKV27748.1"/>
    <property type="molecule type" value="Genomic_DNA"/>
</dbReference>
<evidence type="ECO:0000259" key="7">
    <source>
        <dbReference type="Pfam" id="PF00931"/>
    </source>
</evidence>
<dbReference type="Gene3D" id="3.40.50.300">
    <property type="entry name" value="P-loop containing nucleotide triphosphate hydrolases"/>
    <property type="match status" value="1"/>
</dbReference>
<keyword evidence="2" id="KW-0547">Nucleotide-binding</keyword>
<feature type="domain" description="Disease resistance protein At4g27190-like leucine-rich repeats" evidence="8">
    <location>
        <begin position="1321"/>
        <end position="1454"/>
    </location>
</feature>
<proteinExistence type="inferred from homology"/>
<feature type="domain" description="Disease resistance protein At4g27190-like leucine-rich repeats" evidence="8">
    <location>
        <begin position="938"/>
        <end position="1008"/>
    </location>
</feature>
<feature type="domain" description="NB-ARC" evidence="7">
    <location>
        <begin position="169"/>
        <end position="345"/>
    </location>
</feature>
<dbReference type="InterPro" id="IPR002182">
    <property type="entry name" value="NB-ARC"/>
</dbReference>
<feature type="domain" description="Disease resistance protein At4g27190-like leucine-rich repeats" evidence="8">
    <location>
        <begin position="1773"/>
        <end position="1877"/>
    </location>
</feature>
<feature type="region of interest" description="Disordered" evidence="6">
    <location>
        <begin position="2303"/>
        <end position="2326"/>
    </location>
</feature>
<dbReference type="GO" id="GO:0043531">
    <property type="term" value="F:ADP binding"/>
    <property type="evidence" value="ECO:0007669"/>
    <property type="project" value="InterPro"/>
</dbReference>
<dbReference type="PANTHER" id="PTHR33463:SF203">
    <property type="entry name" value="AAA+ ATPASE DOMAIN-CONTAINING PROTEIN"/>
    <property type="match status" value="1"/>
</dbReference>
<evidence type="ECO:0000313" key="9">
    <source>
        <dbReference type="EMBL" id="GKV27748.1"/>
    </source>
</evidence>
<dbReference type="Gene3D" id="3.80.10.10">
    <property type="entry name" value="Ribonuclease Inhibitor"/>
    <property type="match status" value="7"/>
</dbReference>
<dbReference type="InterPro" id="IPR027417">
    <property type="entry name" value="P-loop_NTPase"/>
</dbReference>
<evidence type="ECO:0000256" key="2">
    <source>
        <dbReference type="ARBA" id="ARBA00022741"/>
    </source>
</evidence>
<dbReference type="SUPFAM" id="SSF52058">
    <property type="entry name" value="L domain-like"/>
    <property type="match status" value="2"/>
</dbReference>
<keyword evidence="5" id="KW-0175">Coiled coil</keyword>
<dbReference type="InterPro" id="IPR032675">
    <property type="entry name" value="LRR_dom_sf"/>
</dbReference>
<organism evidence="9 10">
    <name type="scientific">Rubroshorea leprosula</name>
    <dbReference type="NCBI Taxonomy" id="152421"/>
    <lineage>
        <taxon>Eukaryota</taxon>
        <taxon>Viridiplantae</taxon>
        <taxon>Streptophyta</taxon>
        <taxon>Embryophyta</taxon>
        <taxon>Tracheophyta</taxon>
        <taxon>Spermatophyta</taxon>
        <taxon>Magnoliopsida</taxon>
        <taxon>eudicotyledons</taxon>
        <taxon>Gunneridae</taxon>
        <taxon>Pentapetalae</taxon>
        <taxon>rosids</taxon>
        <taxon>malvids</taxon>
        <taxon>Malvales</taxon>
        <taxon>Dipterocarpaceae</taxon>
        <taxon>Rubroshorea</taxon>
    </lineage>
</organism>
<evidence type="ECO:0000256" key="4">
    <source>
        <dbReference type="ARBA" id="ARBA00022840"/>
    </source>
</evidence>
<dbReference type="SUPFAM" id="SSF52047">
    <property type="entry name" value="RNI-like"/>
    <property type="match status" value="2"/>
</dbReference>
<evidence type="ECO:0000256" key="5">
    <source>
        <dbReference type="SAM" id="Coils"/>
    </source>
</evidence>
<dbReference type="GO" id="GO:0006952">
    <property type="term" value="P:defense response"/>
    <property type="evidence" value="ECO:0007669"/>
    <property type="project" value="UniProtKB-KW"/>
</dbReference>
<keyword evidence="4" id="KW-0067">ATP-binding</keyword>
<evidence type="ECO:0000256" key="1">
    <source>
        <dbReference type="ARBA" id="ARBA00008894"/>
    </source>
</evidence>
<evidence type="ECO:0000313" key="10">
    <source>
        <dbReference type="Proteomes" id="UP001054252"/>
    </source>
</evidence>
<dbReference type="PRINTS" id="PR00364">
    <property type="entry name" value="DISEASERSIST"/>
</dbReference>
<dbReference type="Gene3D" id="1.10.8.430">
    <property type="entry name" value="Helical domain of apoptotic protease-activating factors"/>
    <property type="match status" value="1"/>
</dbReference>
<feature type="domain" description="Disease resistance protein At4g27190-like leucine-rich repeats" evidence="8">
    <location>
        <begin position="1598"/>
        <end position="1665"/>
    </location>
</feature>
<evidence type="ECO:0008006" key="11">
    <source>
        <dbReference type="Google" id="ProtNLM"/>
    </source>
</evidence>
<comment type="caution">
    <text evidence="9">The sequence shown here is derived from an EMBL/GenBank/DDBJ whole genome shotgun (WGS) entry which is preliminary data.</text>
</comment>
<name>A0AAV5KT79_9ROSI</name>
<sequence length="2326" mass="263651">MAESIGTGVAETVVENLVDRILNFVLSPISVVRKCNENVQNLKNQVEALEIKNRSVKRYIEDVGRRGEESEEGQMWLTKADELIKPAGESIRDGDEFAKNECFFRLCPTPLPRYKLSKKAAQITGDIAKHVQEAHRFDPSPSHAPLPPQDVAAVVEGFEEFPSRMAVLEQIMKAVRNPIVNTIGVHGTSGVGKTLLVKMVRGKAKQDSLFTAVVMAKVTKNPDLKSIQRDLARDLGMDLLPTELPPEQVADRIRAKLIEKKKFLVILDDVWEAGIDLAEVGIPSASELKQAMDKKNEDMLRKILLTSRDLNVLSGMMDEKDQVFKVLELEDDEAWHLFKKIVGSKVESSDLQPTAKEIVKKCLGLPVAIASVGKAMKGKTRQHEWKTALVELKRPNPEGISAAVFKPIELSYKYLQGDELKQTFMLCSLLGHDSSINDLLKYGMGLNLFRRVKTVEETRDKVLTLVHSLKLSSLLVDGHSNMHFGMHDQIREVALSIASRDHGVLASVDEDGGKDWPEKETMENLKWIYLSNGHPELTSNGLKCPQLTFFHLSNKGCSLAVPTDLFTGTDGLKVLCLTKIDFQSMPSQIPSIPTKLKTLLLDQCVFRVEELGNIMGNLEKIEILSLAGCDIEELPREMEKLNKLKLLDVSDCTKLKVIPRQVLARLSKLEELKMGNSFDQWDDVEGGNAGLAELTELHMLTALEVRIPNFRETLFPENLERFKIFIGIARRRESRVGYYWDSYSWNSSFESSKVMKLKLQGASIKSNDSVKKLLKKAEELYLEGLNGVESLVDELDDEGFQHLKCLHVQNAPDIRHIFNPAGRLLPSHVCHGLTGAAPFKVLRKITVVECHQLKNLFSFSMARQLQLEEITVSDCRRIEEIIDDVEEQGNGNDIVEESEGCKLGGSLRSLTLKRLPKLISFFNSGNCSGISLFNNKVQFSNLEELKLSNIKINQLWIAASYTVTSQEIMNFRKLKCLQIYDCSSLEYLFTPSMVSSLGQLENLYVLFCRDLKQVIMVKGVEKVVNTELIFPRLNSISLCYCSKLSSFYARSYALKFQSAIKIRIRGCPNMITFASTFSTEQEKETTYRGTDKRCLGKKEPAIHSRTIFFDTVDIPLLDDLNLTFICVQQIWHSQITLMSSSVQNLRKLSLWCCDDLKFLCTSSMVKSLGQLEVLNIGQCEEMQVVILIEELVEKEKTSQTMFPKLDNLKLCNLPQLIRFCSNCNSLGEVYEAQGLNGSGSQVLAATQSNLMETEVTQLVFPQIHITKWPLLKKMHVEQCVKMKAFASEFLSNEKTYGDNLLKGEIQDPMFWIGQDSFPCLEQLEFAQNDNMTKIWCGQYPGVYFPKLKDIKLLQFQNCSALLPSFKFFFQTVPSLEKLDVSEASFHEIFQCERLCSEGRPPYAPSRLTELKLSKLNGLMHLWKEESHLKSIFHNLRTLEVIECIKLVNLVPSLVSFENLQTLEISKCHGLENLVSYSTAKSFEQLKRMSITDCELVEEIVKCMEDNVKDGIVFSQLQSLQLRGLPKLSSFCTRKCDFEFPSLKEVIVIGCPQMKYFSMGKLATNELQNVQWTNDEEKGHWVGDLNSTIQDLFTQKVGYFGFENLKLSEFSELIQIWKRNSEELTLPFKKLQSLEVNNCSSLSYLLTPSMVLRLGQLKNLKVKDCAVIEQVIMTTSVGEVVESDSILFPQLKSISLKSCSELSSFYVGSKTLKFPMLEEITVKDCLKMVRFTSKFSNEQEKETIDGRSEELLVKKEPNIFIEAFFCDEVEIPNLETLTLSSINTKQIWNNQLSSISSFAQNLTKLKVINCSNLKYLFTFSMVKNFARLEELGISGCEMMEVVILIEGTMEEDKICQTVFPKLETLTLNDLPQLATFCSNCDSPGKISDSERVNFDTVSQKLIATQSTLGETEATKLVFSQVTKLLLRLLPKFKSFFPQMHITEWPSLKSLVVIECHGVQMVASEFSSTEMIHGDSQLERESHLMFWMSKATFPSLERLIVKWNDNIKIECGHHPEGYFGKLKVLHLLGFPKQSAFLLSFFFHSLPNLEKLLVKDAFFDEIFQCEEVTGKEKPVCGRTPLRKLRLSKLHELTHLWKEESQLEVDILRNLETLKVQECSRLKNLVPSTVYFANLQTLVVSECHGLVNLVRYSTAKSLGQLYEMKLANCEMIEEIVVCSGDAVKDGIVFTNLYCLQLKGLPTLESFCSGDCDFKFPALRKVIITECPNMQIFSKGELSTPRLHEVKSTGDVYEYMDKDIDEDIEKTIDDIFNKDEGSIKVVEDKHEDEDERCWVGNLNSTVQQLFKEKSARNSKKGNGENNDHDAKEDGN</sequence>
<accession>A0AAV5KT79</accession>
<keyword evidence="3" id="KW-0611">Plant defense</keyword>
<comment type="similarity">
    <text evidence="1">Belongs to the disease resistance NB-LRR family.</text>
</comment>
<feature type="coiled-coil region" evidence="5">
    <location>
        <begin position="32"/>
        <end position="59"/>
    </location>
</feature>
<dbReference type="GO" id="GO:0005524">
    <property type="term" value="F:ATP binding"/>
    <property type="evidence" value="ECO:0007669"/>
    <property type="project" value="UniProtKB-KW"/>
</dbReference>
<gene>
    <name evidence="9" type="ORF">SLEP1_g36883</name>
</gene>
<dbReference type="InterPro" id="IPR050905">
    <property type="entry name" value="Plant_NBS-LRR"/>
</dbReference>
<reference evidence="9 10" key="1">
    <citation type="journal article" date="2021" name="Commun. Biol.">
        <title>The genome of Shorea leprosula (Dipterocarpaceae) highlights the ecological relevance of drought in aseasonal tropical rainforests.</title>
        <authorList>
            <person name="Ng K.K.S."/>
            <person name="Kobayashi M.J."/>
            <person name="Fawcett J.A."/>
            <person name="Hatakeyama M."/>
            <person name="Paape T."/>
            <person name="Ng C.H."/>
            <person name="Ang C.C."/>
            <person name="Tnah L.H."/>
            <person name="Lee C.T."/>
            <person name="Nishiyama T."/>
            <person name="Sese J."/>
            <person name="O'Brien M.J."/>
            <person name="Copetti D."/>
            <person name="Mohd Noor M.I."/>
            <person name="Ong R.C."/>
            <person name="Putra M."/>
            <person name="Sireger I.Z."/>
            <person name="Indrioko S."/>
            <person name="Kosugi Y."/>
            <person name="Izuno A."/>
            <person name="Isagi Y."/>
            <person name="Lee S.L."/>
            <person name="Shimizu K.K."/>
        </authorList>
    </citation>
    <scope>NUCLEOTIDE SEQUENCE [LARGE SCALE GENOMIC DNA]</scope>
    <source>
        <strain evidence="9">214</strain>
    </source>
</reference>
<keyword evidence="10" id="KW-1185">Reference proteome</keyword>
<feature type="domain" description="Disease resistance protein At4g27190-like leucine-rich repeats" evidence="8">
    <location>
        <begin position="838"/>
        <end position="934"/>
    </location>
</feature>
<dbReference type="InterPro" id="IPR042197">
    <property type="entry name" value="Apaf_helical"/>
</dbReference>
<dbReference type="Pfam" id="PF23247">
    <property type="entry name" value="LRR_RPS2"/>
    <property type="match status" value="9"/>
</dbReference>
<feature type="domain" description="Disease resistance protein At4g27190-like leucine-rich repeats" evidence="8">
    <location>
        <begin position="2006"/>
        <end position="2126"/>
    </location>
</feature>
<evidence type="ECO:0000259" key="8">
    <source>
        <dbReference type="Pfam" id="PF23247"/>
    </source>
</evidence>
<feature type="domain" description="Disease resistance protein At4g27190-like leucine-rich repeats" evidence="8">
    <location>
        <begin position="1120"/>
        <end position="1218"/>
    </location>
</feature>
<dbReference type="SUPFAM" id="SSF52540">
    <property type="entry name" value="P-loop containing nucleoside triphosphate hydrolases"/>
    <property type="match status" value="1"/>
</dbReference>
<dbReference type="PANTHER" id="PTHR33463">
    <property type="entry name" value="NB-ARC DOMAIN-CONTAINING PROTEIN-RELATED"/>
    <property type="match status" value="1"/>
</dbReference>
<dbReference type="InterPro" id="IPR057135">
    <property type="entry name" value="At4g27190-like_LRR"/>
</dbReference>
<evidence type="ECO:0000256" key="3">
    <source>
        <dbReference type="ARBA" id="ARBA00022821"/>
    </source>
</evidence>
<feature type="domain" description="Disease resistance protein At4g27190-like leucine-rich repeats" evidence="8">
    <location>
        <begin position="2127"/>
        <end position="2226"/>
    </location>
</feature>
<evidence type="ECO:0000256" key="6">
    <source>
        <dbReference type="SAM" id="MobiDB-lite"/>
    </source>
</evidence>
<dbReference type="Pfam" id="PF00931">
    <property type="entry name" value="NB-ARC"/>
    <property type="match status" value="1"/>
</dbReference>